<dbReference type="CDD" id="cd08638">
    <property type="entry name" value="DNA_pol_A_theta"/>
    <property type="match status" value="1"/>
</dbReference>
<evidence type="ECO:0000256" key="5">
    <source>
        <dbReference type="ARBA" id="ARBA00049244"/>
    </source>
</evidence>
<dbReference type="PRINTS" id="PR00868">
    <property type="entry name" value="DNAPOLI"/>
</dbReference>
<name>A0ABN9LZA4_9NEOB</name>
<dbReference type="SUPFAM" id="SSF56672">
    <property type="entry name" value="DNA/RNA polymerases"/>
    <property type="match status" value="1"/>
</dbReference>
<feature type="region of interest" description="Disordered" evidence="6">
    <location>
        <begin position="184"/>
        <end position="207"/>
    </location>
</feature>
<evidence type="ECO:0000256" key="6">
    <source>
        <dbReference type="SAM" id="MobiDB-lite"/>
    </source>
</evidence>
<evidence type="ECO:0000256" key="3">
    <source>
        <dbReference type="ARBA" id="ARBA00022695"/>
    </source>
</evidence>
<dbReference type="Pfam" id="PF00476">
    <property type="entry name" value="DNA_pol_A"/>
    <property type="match status" value="1"/>
</dbReference>
<dbReference type="PANTHER" id="PTHR10133:SF62">
    <property type="entry name" value="DNA POLYMERASE THETA"/>
    <property type="match status" value="1"/>
</dbReference>
<dbReference type="Gene3D" id="1.10.150.20">
    <property type="entry name" value="5' to 3' exonuclease, C-terminal subdomain"/>
    <property type="match status" value="1"/>
</dbReference>
<feature type="domain" description="DNA-directed DNA polymerase family A palm" evidence="7">
    <location>
        <begin position="1"/>
        <end position="233"/>
    </location>
</feature>
<keyword evidence="2" id="KW-0808">Transferase</keyword>
<keyword evidence="9" id="KW-1185">Reference proteome</keyword>
<dbReference type="PROSITE" id="PS00447">
    <property type="entry name" value="DNA_POLYMERASE_A"/>
    <property type="match status" value="1"/>
</dbReference>
<evidence type="ECO:0000256" key="4">
    <source>
        <dbReference type="ARBA" id="ARBA00022932"/>
    </source>
</evidence>
<dbReference type="EMBL" id="CAUEEQ010035258">
    <property type="protein sequence ID" value="CAJ0952641.1"/>
    <property type="molecule type" value="Genomic_DNA"/>
</dbReference>
<evidence type="ECO:0000313" key="9">
    <source>
        <dbReference type="Proteomes" id="UP001176940"/>
    </source>
</evidence>
<organism evidence="8 9">
    <name type="scientific">Ranitomeya imitator</name>
    <name type="common">mimic poison frog</name>
    <dbReference type="NCBI Taxonomy" id="111125"/>
    <lineage>
        <taxon>Eukaryota</taxon>
        <taxon>Metazoa</taxon>
        <taxon>Chordata</taxon>
        <taxon>Craniata</taxon>
        <taxon>Vertebrata</taxon>
        <taxon>Euteleostomi</taxon>
        <taxon>Amphibia</taxon>
        <taxon>Batrachia</taxon>
        <taxon>Anura</taxon>
        <taxon>Neobatrachia</taxon>
        <taxon>Hyloidea</taxon>
        <taxon>Dendrobatidae</taxon>
        <taxon>Dendrobatinae</taxon>
        <taxon>Ranitomeya</taxon>
    </lineage>
</organism>
<reference evidence="8" key="1">
    <citation type="submission" date="2023-07" db="EMBL/GenBank/DDBJ databases">
        <authorList>
            <person name="Stuckert A."/>
        </authorList>
    </citation>
    <scope>NUCLEOTIDE SEQUENCE</scope>
</reference>
<gene>
    <name evidence="8" type="ORF">RIMI_LOCUS13958574</name>
</gene>
<keyword evidence="4" id="KW-0239">DNA-directed DNA polymerase</keyword>
<dbReference type="InterPro" id="IPR043502">
    <property type="entry name" value="DNA/RNA_pol_sf"/>
</dbReference>
<proteinExistence type="predicted"/>
<dbReference type="InterPro" id="IPR019760">
    <property type="entry name" value="DNA-dir_DNA_pol_A_CS"/>
</dbReference>
<comment type="caution">
    <text evidence="8">The sequence shown here is derived from an EMBL/GenBank/DDBJ whole genome shotgun (WGS) entry which is preliminary data.</text>
</comment>
<evidence type="ECO:0000313" key="8">
    <source>
        <dbReference type="EMBL" id="CAJ0952641.1"/>
    </source>
</evidence>
<dbReference type="SMART" id="SM00482">
    <property type="entry name" value="POLAc"/>
    <property type="match status" value="1"/>
</dbReference>
<evidence type="ECO:0000256" key="2">
    <source>
        <dbReference type="ARBA" id="ARBA00022679"/>
    </source>
</evidence>
<comment type="catalytic activity">
    <reaction evidence="5">
        <text>DNA(n) + a 2'-deoxyribonucleoside 5'-triphosphate = DNA(n+1) + diphosphate</text>
        <dbReference type="Rhea" id="RHEA:22508"/>
        <dbReference type="Rhea" id="RHEA-COMP:17339"/>
        <dbReference type="Rhea" id="RHEA-COMP:17340"/>
        <dbReference type="ChEBI" id="CHEBI:33019"/>
        <dbReference type="ChEBI" id="CHEBI:61560"/>
        <dbReference type="ChEBI" id="CHEBI:173112"/>
        <dbReference type="EC" id="2.7.7.7"/>
    </reaction>
</comment>
<sequence>MRHAFVPFAGGMILAADYSQLELRILAHLSRDRRLIQVLNGGSDVFRSIAAEWKMMEPDAVTDSLRQQAKQICYGIIYGMGAKSLSEQMGVGEEDAACYIESFKTRYTGIQRFLKETVKNCASRGFVQTILGRRRYLPAIKDTNHHAKAHAERQAVNTTVQGSAADIVKTATVNIQSRLEETFPSVPKSHGHRPLPRLKGHSVRKVNPSPPRRGAFFILQLHDELLYEAAEDDVIQVAQIIKNEMENAVRLSVSLKVKVKFGPSWGDLQDCDL</sequence>
<dbReference type="EC" id="2.7.7.7" evidence="1"/>
<feature type="compositionally biased region" description="Basic residues" evidence="6">
    <location>
        <begin position="189"/>
        <end position="204"/>
    </location>
</feature>
<dbReference type="InterPro" id="IPR001098">
    <property type="entry name" value="DNA-dir_DNA_pol_A_palm_dom"/>
</dbReference>
<dbReference type="PANTHER" id="PTHR10133">
    <property type="entry name" value="DNA POLYMERASE I"/>
    <property type="match status" value="1"/>
</dbReference>
<keyword evidence="3" id="KW-0548">Nucleotidyltransferase</keyword>
<protein>
    <recommendedName>
        <fullName evidence="1">DNA-directed DNA polymerase</fullName>
        <ecNumber evidence="1">2.7.7.7</ecNumber>
    </recommendedName>
</protein>
<dbReference type="Gene3D" id="3.30.70.370">
    <property type="match status" value="1"/>
</dbReference>
<dbReference type="Proteomes" id="UP001176940">
    <property type="component" value="Unassembled WGS sequence"/>
</dbReference>
<dbReference type="InterPro" id="IPR002298">
    <property type="entry name" value="DNA_polymerase_A"/>
</dbReference>
<evidence type="ECO:0000259" key="7">
    <source>
        <dbReference type="SMART" id="SM00482"/>
    </source>
</evidence>
<accession>A0ABN9LZA4</accession>
<evidence type="ECO:0000256" key="1">
    <source>
        <dbReference type="ARBA" id="ARBA00012417"/>
    </source>
</evidence>